<dbReference type="EC" id="1.6.5.2" evidence="2"/>
<evidence type="ECO:0000313" key="3">
    <source>
        <dbReference type="Proteomes" id="UP000179467"/>
    </source>
</evidence>
<dbReference type="EMBL" id="MIPT01000001">
    <property type="protein sequence ID" value="OHT19102.1"/>
    <property type="molecule type" value="Genomic_DNA"/>
</dbReference>
<comment type="caution">
    <text evidence="2">The sequence shown here is derived from an EMBL/GenBank/DDBJ whole genome shotgun (WGS) entry which is preliminary data.</text>
</comment>
<dbReference type="SUPFAM" id="SSF51735">
    <property type="entry name" value="NAD(P)-binding Rossmann-fold domains"/>
    <property type="match status" value="1"/>
</dbReference>
<dbReference type="PANTHER" id="PTHR43162">
    <property type="match status" value="1"/>
</dbReference>
<dbReference type="InterPro" id="IPR008030">
    <property type="entry name" value="NmrA-like"/>
</dbReference>
<sequence>MYAITGITGKVGGALATALLDAVLPVRAVVRDAAKAAGWKARGCDMVVAAMEDEDALAAAFTGAEGVFILPPSDFDPEPGYPEARRVIAAVRNALGRARPGRIVCLSTIGADAEKDNLLTQRSLMEQALATLPIPVTFLRAGWFLDNAAWDVASAIEEGVIRSFLQPLDRRIAMVAARDVGRTAAALVRERWKGVRVVQLEGPTRVSPNDIAAAFSEALGRPVRAGIVPRDEWDAIFRAQGMRHPLPRIRMLDGFNEGWIDFPKNDPAVIKGKTDVADVIASLVRAEALATE</sequence>
<keyword evidence="2" id="KW-0560">Oxidoreductase</keyword>
<name>A0A1S1HBA6_9SPHN</name>
<dbReference type="Proteomes" id="UP000179467">
    <property type="component" value="Unassembled WGS sequence"/>
</dbReference>
<keyword evidence="3" id="KW-1185">Reference proteome</keyword>
<feature type="domain" description="NmrA-like" evidence="1">
    <location>
        <begin position="3"/>
        <end position="232"/>
    </location>
</feature>
<gene>
    <name evidence="2" type="primary">qorB</name>
    <name evidence="2" type="ORF">BHE75_01085</name>
</gene>
<dbReference type="InterPro" id="IPR051604">
    <property type="entry name" value="Ergot_Alk_Oxidoreductase"/>
</dbReference>
<organism evidence="2 3">
    <name type="scientific">Edaphosphingomonas haloaromaticamans</name>
    <dbReference type="NCBI Taxonomy" id="653954"/>
    <lineage>
        <taxon>Bacteria</taxon>
        <taxon>Pseudomonadati</taxon>
        <taxon>Pseudomonadota</taxon>
        <taxon>Alphaproteobacteria</taxon>
        <taxon>Sphingomonadales</taxon>
        <taxon>Rhizorhabdaceae</taxon>
        <taxon>Edaphosphingomonas</taxon>
    </lineage>
</organism>
<evidence type="ECO:0000259" key="1">
    <source>
        <dbReference type="Pfam" id="PF05368"/>
    </source>
</evidence>
<evidence type="ECO:0000313" key="2">
    <source>
        <dbReference type="EMBL" id="OHT19102.1"/>
    </source>
</evidence>
<accession>A0A1S1HBA6</accession>
<reference evidence="2 3" key="1">
    <citation type="submission" date="2016-09" db="EMBL/GenBank/DDBJ databases">
        <title>Metabolic pathway, cell adaptation mechanisms and a novel monoxygenase revealed through proteogenomic-transcription analysis of a Sphingomonas haloaromaticamans strain degrading the fungicide ortho-phenylphenol.</title>
        <authorList>
            <person name="Perruchon C."/>
            <person name="Papadopoulou E.S."/>
            <person name="Rousidou C."/>
            <person name="Vasileiadis S."/>
            <person name="Tanou G."/>
            <person name="Amoutzias G."/>
            <person name="Molassiotis A."/>
            <person name="Karpouzas D.G."/>
        </authorList>
    </citation>
    <scope>NUCLEOTIDE SEQUENCE [LARGE SCALE GENOMIC DNA]</scope>
    <source>
        <strain evidence="2 3">P3</strain>
    </source>
</reference>
<dbReference type="Gene3D" id="3.90.25.10">
    <property type="entry name" value="UDP-galactose 4-epimerase, domain 1"/>
    <property type="match status" value="1"/>
</dbReference>
<protein>
    <submittedName>
        <fullName evidence="2">Quinone oxidoreductase 2</fullName>
        <ecNumber evidence="2">1.6.5.2</ecNumber>
    </submittedName>
</protein>
<dbReference type="Pfam" id="PF05368">
    <property type="entry name" value="NmrA"/>
    <property type="match status" value="1"/>
</dbReference>
<dbReference type="PANTHER" id="PTHR43162:SF1">
    <property type="entry name" value="PRESTALK A DIFFERENTIATION PROTEIN A"/>
    <property type="match status" value="1"/>
</dbReference>
<dbReference type="InterPro" id="IPR036291">
    <property type="entry name" value="NAD(P)-bd_dom_sf"/>
</dbReference>
<proteinExistence type="predicted"/>
<dbReference type="Gene3D" id="3.40.50.720">
    <property type="entry name" value="NAD(P)-binding Rossmann-like Domain"/>
    <property type="match status" value="1"/>
</dbReference>
<dbReference type="OrthoDB" id="7771794at2"/>
<dbReference type="AlphaFoldDB" id="A0A1S1HBA6"/>
<dbReference type="GO" id="GO:0003955">
    <property type="term" value="F:NAD(P)H dehydrogenase (quinone) activity"/>
    <property type="evidence" value="ECO:0007669"/>
    <property type="project" value="UniProtKB-EC"/>
</dbReference>